<reference evidence="2 3" key="1">
    <citation type="submission" date="2016-06" db="EMBL/GenBank/DDBJ databases">
        <title>Gene turnover analysis identifies the evolutionary adaptation of the extremophile Acidithiobacillus caldus.</title>
        <authorList>
            <person name="Zhang X."/>
        </authorList>
    </citation>
    <scope>NUCLEOTIDE SEQUENCE [LARGE SCALE GENOMIC DNA]</scope>
    <source>
        <strain evidence="2 3">S1</strain>
    </source>
</reference>
<proteinExistence type="predicted"/>
<dbReference type="GeneID" id="92931571"/>
<dbReference type="RefSeq" id="WP_038471818.1">
    <property type="nucleotide sequence ID" value="NZ_CP026328.2"/>
</dbReference>
<protein>
    <recommendedName>
        <fullName evidence="4">DUF202 domain-containing protein</fullName>
    </recommendedName>
</protein>
<evidence type="ECO:0008006" key="4">
    <source>
        <dbReference type="Google" id="ProtNLM"/>
    </source>
</evidence>
<evidence type="ECO:0000313" key="3">
    <source>
        <dbReference type="Proteomes" id="UP000175707"/>
    </source>
</evidence>
<evidence type="ECO:0000313" key="2">
    <source>
        <dbReference type="EMBL" id="OFC60728.1"/>
    </source>
</evidence>
<dbReference type="Proteomes" id="UP000175707">
    <property type="component" value="Unassembled WGS sequence"/>
</dbReference>
<sequence>MRRLPYDDFSRAELILRDWLAMDRTVFAGTRTFLGYIRAVVTLVIATTIFVAVFHREAWDALVYVGFLVAAVLMLVGVLQYRAIRQHHRDLQALERCAKLDASER</sequence>
<keyword evidence="1" id="KW-0812">Transmembrane</keyword>
<feature type="transmembrane region" description="Helical" evidence="1">
    <location>
        <begin position="61"/>
        <end position="79"/>
    </location>
</feature>
<evidence type="ECO:0000256" key="1">
    <source>
        <dbReference type="SAM" id="Phobius"/>
    </source>
</evidence>
<keyword evidence="1" id="KW-1133">Transmembrane helix</keyword>
<keyword evidence="1" id="KW-0472">Membrane</keyword>
<gene>
    <name evidence="2" type="ORF">BAE30_07365</name>
</gene>
<comment type="caution">
    <text evidence="2">The sequence shown here is derived from an EMBL/GenBank/DDBJ whole genome shotgun (WGS) entry which is preliminary data.</text>
</comment>
<feature type="transmembrane region" description="Helical" evidence="1">
    <location>
        <begin position="33"/>
        <end position="55"/>
    </location>
</feature>
<dbReference type="EMBL" id="LZYH01000495">
    <property type="protein sequence ID" value="OFC60728.1"/>
    <property type="molecule type" value="Genomic_DNA"/>
</dbReference>
<dbReference type="AlphaFoldDB" id="A0A1E7YWJ8"/>
<name>A0A1E7YWJ8_9PROT</name>
<accession>A0A1E7YWJ8</accession>
<organism evidence="2 3">
    <name type="scientific">Acidithiobacillus caldus</name>
    <dbReference type="NCBI Taxonomy" id="33059"/>
    <lineage>
        <taxon>Bacteria</taxon>
        <taxon>Pseudomonadati</taxon>
        <taxon>Pseudomonadota</taxon>
        <taxon>Acidithiobacillia</taxon>
        <taxon>Acidithiobacillales</taxon>
        <taxon>Acidithiobacillaceae</taxon>
        <taxon>Acidithiobacillus</taxon>
    </lineage>
</organism>